<gene>
    <name evidence="1" type="ORF">NVS89_21960</name>
</gene>
<dbReference type="EMBL" id="JANTHZ010000014">
    <property type="protein sequence ID" value="MCS0497763.1"/>
    <property type="molecule type" value="Genomic_DNA"/>
</dbReference>
<evidence type="ECO:0000313" key="2">
    <source>
        <dbReference type="Proteomes" id="UP001151088"/>
    </source>
</evidence>
<name>A0A9X2PK59_9HYPH</name>
<keyword evidence="2" id="KW-1185">Reference proteome</keyword>
<dbReference type="Proteomes" id="UP001151088">
    <property type="component" value="Unassembled WGS sequence"/>
</dbReference>
<sequence length="305" mass="32404">MSTAGDLHAAENGIGFYLLGGRGPMAGYIPPPGFYLQNDVYFYSGKADANRRFLSGGQLIANVRGEVRADFLTGTWVLPPQVLGGNLAVGVLVPAGRPEVTANILLNPADADPITGKVTDDAFVFGDPVASVALGWHSGNWHWNVAGLLNIPIGDYREGEIANLAFHRWAGDISAAVTWLEPTSGIELSTAAGFTFNGTNDVTDYTTGTEFHVEWSATKALTKQLSVGLVGYYYDQVTGDSGAGARLGDFKGEVTALGGTIAYNFELGQTPVSTRLKVYREFDAVNRLEGTSAFITVAFPLSVTK</sequence>
<accession>A0A9X2PK59</accession>
<dbReference type="InterPro" id="IPR025737">
    <property type="entry name" value="FApF"/>
</dbReference>
<protein>
    <submittedName>
        <fullName evidence="1">Transporter</fullName>
    </submittedName>
</protein>
<organism evidence="1 2">
    <name type="scientific">Ancylobacter mangrovi</name>
    <dbReference type="NCBI Taxonomy" id="2972472"/>
    <lineage>
        <taxon>Bacteria</taxon>
        <taxon>Pseudomonadati</taxon>
        <taxon>Pseudomonadota</taxon>
        <taxon>Alphaproteobacteria</taxon>
        <taxon>Hyphomicrobiales</taxon>
        <taxon>Xanthobacteraceae</taxon>
        <taxon>Ancylobacter</taxon>
    </lineage>
</organism>
<reference evidence="1" key="1">
    <citation type="submission" date="2022-08" db="EMBL/GenBank/DDBJ databases">
        <authorList>
            <person name="Li F."/>
        </authorList>
    </citation>
    <scope>NUCLEOTIDE SEQUENCE</scope>
    <source>
        <strain evidence="1">MQZ15Z-1</strain>
    </source>
</reference>
<dbReference type="AlphaFoldDB" id="A0A9X2PK59"/>
<dbReference type="Pfam" id="PF13557">
    <property type="entry name" value="Phenol_MetA_deg"/>
    <property type="match status" value="1"/>
</dbReference>
<evidence type="ECO:0000313" key="1">
    <source>
        <dbReference type="EMBL" id="MCS0497763.1"/>
    </source>
</evidence>
<proteinExistence type="predicted"/>
<comment type="caution">
    <text evidence="1">The sequence shown here is derived from an EMBL/GenBank/DDBJ whole genome shotgun (WGS) entry which is preliminary data.</text>
</comment>
<dbReference type="RefSeq" id="WP_258734915.1">
    <property type="nucleotide sequence ID" value="NZ_JANTHZ010000014.1"/>
</dbReference>